<dbReference type="EMBL" id="FNAQ01000013">
    <property type="protein sequence ID" value="SDE49555.1"/>
    <property type="molecule type" value="Genomic_DNA"/>
</dbReference>
<sequence length="68" mass="7680">MMRLKFQPQAVHDLEGIGAYIAADNPDRAVTFIRQLRNLCHRIGQTLWPIAYDLTSQQESAVPHMGGM</sequence>
<dbReference type="InterPro" id="IPR035093">
    <property type="entry name" value="RelE/ParE_toxin_dom_sf"/>
</dbReference>
<reference evidence="3" key="1">
    <citation type="submission" date="2016-10" db="EMBL/GenBank/DDBJ databases">
        <authorList>
            <person name="Varghese N."/>
            <person name="Submissions S."/>
        </authorList>
    </citation>
    <scope>NUCLEOTIDE SEQUENCE [LARGE SCALE GENOMIC DNA]</scope>
    <source>
        <strain evidence="3">DSM 8987</strain>
    </source>
</reference>
<keyword evidence="1" id="KW-1277">Toxin-antitoxin system</keyword>
<gene>
    <name evidence="2" type="ORF">SAMN05661003_11330</name>
</gene>
<keyword evidence="3" id="KW-1185">Reference proteome</keyword>
<evidence type="ECO:0000313" key="3">
    <source>
        <dbReference type="Proteomes" id="UP000243205"/>
    </source>
</evidence>
<dbReference type="Gene3D" id="3.30.2310.20">
    <property type="entry name" value="RelE-like"/>
    <property type="match status" value="1"/>
</dbReference>
<evidence type="ECO:0008006" key="4">
    <source>
        <dbReference type="Google" id="ProtNLM"/>
    </source>
</evidence>
<accession>A0A1G7DFH6</accession>
<dbReference type="InterPro" id="IPR007712">
    <property type="entry name" value="RelE/ParE_toxin"/>
</dbReference>
<proteinExistence type="predicted"/>
<dbReference type="Pfam" id="PF05016">
    <property type="entry name" value="ParE_toxin"/>
    <property type="match status" value="1"/>
</dbReference>
<organism evidence="2 3">
    <name type="scientific">Desulfuromonas thiophila</name>
    <dbReference type="NCBI Taxonomy" id="57664"/>
    <lineage>
        <taxon>Bacteria</taxon>
        <taxon>Pseudomonadati</taxon>
        <taxon>Thermodesulfobacteriota</taxon>
        <taxon>Desulfuromonadia</taxon>
        <taxon>Desulfuromonadales</taxon>
        <taxon>Desulfuromonadaceae</taxon>
        <taxon>Desulfuromonas</taxon>
    </lineage>
</organism>
<evidence type="ECO:0000256" key="1">
    <source>
        <dbReference type="ARBA" id="ARBA00022649"/>
    </source>
</evidence>
<dbReference type="Proteomes" id="UP000243205">
    <property type="component" value="Unassembled WGS sequence"/>
</dbReference>
<dbReference type="STRING" id="57664.SAMN05661003_11330"/>
<dbReference type="AlphaFoldDB" id="A0A1G7DFH6"/>
<evidence type="ECO:0000313" key="2">
    <source>
        <dbReference type="EMBL" id="SDE49555.1"/>
    </source>
</evidence>
<name>A0A1G7DFH6_9BACT</name>
<protein>
    <recommendedName>
        <fullName evidence="4">ParE toxin of type II toxin-antitoxin system, parDE</fullName>
    </recommendedName>
</protein>